<evidence type="ECO:0000313" key="2">
    <source>
        <dbReference type="Proteomes" id="UP000215441"/>
    </source>
</evidence>
<accession>A0A235ERA8</accession>
<comment type="caution">
    <text evidence="1">The sequence shown here is derived from an EMBL/GenBank/DDBJ whole genome shotgun (WGS) entry which is preliminary data.</text>
</comment>
<dbReference type="OrthoDB" id="5508069at2"/>
<dbReference type="Proteomes" id="UP000215441">
    <property type="component" value="Unassembled WGS sequence"/>
</dbReference>
<dbReference type="InterPro" id="IPR014942">
    <property type="entry name" value="AbiEii"/>
</dbReference>
<dbReference type="EMBL" id="NOIG01000004">
    <property type="protein sequence ID" value="OYD51323.1"/>
    <property type="molecule type" value="Genomic_DNA"/>
</dbReference>
<name>A0A235ERA8_9BURK</name>
<dbReference type="Pfam" id="PF08843">
    <property type="entry name" value="AbiEii"/>
    <property type="match status" value="1"/>
</dbReference>
<keyword evidence="2" id="KW-1185">Reference proteome</keyword>
<evidence type="ECO:0000313" key="1">
    <source>
        <dbReference type="EMBL" id="OYD51323.1"/>
    </source>
</evidence>
<proteinExistence type="predicted"/>
<sequence length="237" mass="25940">MQFERPHHQRIAHVLGALNGATLRQHGCLFGGGTCIALRHGEYRESVDIDFLVSDAGGYRALRQLLTSPDGLAAICHSHAPPLVLLREIRADQYGIRTQVQMDGQAIKLEIVREARIVLEPPAANDTLCGVSTLTHLDLAASKLLANSDRQADDGVFSRDVIDLAMMELPLPALRAALAKAADAYGASVARDLGKAIDRLHTRTGWLERCMQAMAMQMPKAVLWNKVRALRRILPDA</sequence>
<organism evidence="1 2">
    <name type="scientific">Acidovorax kalamii</name>
    <dbReference type="NCBI Taxonomy" id="2004485"/>
    <lineage>
        <taxon>Bacteria</taxon>
        <taxon>Pseudomonadati</taxon>
        <taxon>Pseudomonadota</taxon>
        <taxon>Betaproteobacteria</taxon>
        <taxon>Burkholderiales</taxon>
        <taxon>Comamonadaceae</taxon>
        <taxon>Acidovorax</taxon>
    </lineage>
</organism>
<dbReference type="AlphaFoldDB" id="A0A235ERA8"/>
<reference evidence="1 2" key="1">
    <citation type="submission" date="2017-07" db="EMBL/GenBank/DDBJ databases">
        <title>Acidovorax KNDSW TSA 6 genome sequence and assembly.</title>
        <authorList>
            <person name="Mayilraj S."/>
        </authorList>
    </citation>
    <scope>NUCLEOTIDE SEQUENCE [LARGE SCALE GENOMIC DNA]</scope>
    <source>
        <strain evidence="1 2">KNDSW-TSA6</strain>
    </source>
</reference>
<gene>
    <name evidence="1" type="ORF">CBY09_05735</name>
</gene>
<protein>
    <recommendedName>
        <fullName evidence="3">Nucleotidyl transferase AbiEii/AbiGii toxin family protein</fullName>
    </recommendedName>
</protein>
<evidence type="ECO:0008006" key="3">
    <source>
        <dbReference type="Google" id="ProtNLM"/>
    </source>
</evidence>
<dbReference type="RefSeq" id="WP_094287305.1">
    <property type="nucleotide sequence ID" value="NZ_NOIG01000004.1"/>
</dbReference>